<reference evidence="2" key="1">
    <citation type="journal article" date="2015" name="Nature">
        <title>Complex archaea that bridge the gap between prokaryotes and eukaryotes.</title>
        <authorList>
            <person name="Spang A."/>
            <person name="Saw J.H."/>
            <person name="Jorgensen S.L."/>
            <person name="Zaremba-Niedzwiedzka K."/>
            <person name="Martijn J."/>
            <person name="Lind A.E."/>
            <person name="van Eijk R."/>
            <person name="Schleper C."/>
            <person name="Guy L."/>
            <person name="Ettema T.J."/>
        </authorList>
    </citation>
    <scope>NUCLEOTIDE SEQUENCE</scope>
</reference>
<organism evidence="2">
    <name type="scientific">marine sediment metagenome</name>
    <dbReference type="NCBI Taxonomy" id="412755"/>
    <lineage>
        <taxon>unclassified sequences</taxon>
        <taxon>metagenomes</taxon>
        <taxon>ecological metagenomes</taxon>
    </lineage>
</organism>
<accession>A0A0F9XIQ0</accession>
<keyword evidence="1" id="KW-1133">Transmembrane helix</keyword>
<sequence>MKGLSLIEVLLVTMVIMILFALILPFGLDFYKSQQLETHTQGILQTLRRAQIKAMATEGDSSFGIYITNDNYTLFKGISYQNRDPQYDEVFDLPTVITINDQPKEFVFSKFEGKPSLIGNIVLNSNDESRIISVNKFGTISLLIPAVSPSHPYLAQLHYRWRNDDGIE</sequence>
<dbReference type="InterPro" id="IPR012902">
    <property type="entry name" value="N_methyl_site"/>
</dbReference>
<name>A0A0F9XIQ0_9ZZZZ</name>
<feature type="transmembrane region" description="Helical" evidence="1">
    <location>
        <begin position="6"/>
        <end position="28"/>
    </location>
</feature>
<evidence type="ECO:0000256" key="1">
    <source>
        <dbReference type="SAM" id="Phobius"/>
    </source>
</evidence>
<dbReference type="SUPFAM" id="SSF54523">
    <property type="entry name" value="Pili subunits"/>
    <property type="match status" value="1"/>
</dbReference>
<comment type="caution">
    <text evidence="2">The sequence shown here is derived from an EMBL/GenBank/DDBJ whole genome shotgun (WGS) entry which is preliminary data.</text>
</comment>
<keyword evidence="1" id="KW-0472">Membrane</keyword>
<dbReference type="AlphaFoldDB" id="A0A0F9XIQ0"/>
<evidence type="ECO:0008006" key="3">
    <source>
        <dbReference type="Google" id="ProtNLM"/>
    </source>
</evidence>
<dbReference type="InterPro" id="IPR045584">
    <property type="entry name" value="Pilin-like"/>
</dbReference>
<dbReference type="PROSITE" id="PS00409">
    <property type="entry name" value="PROKAR_NTER_METHYL"/>
    <property type="match status" value="1"/>
</dbReference>
<gene>
    <name evidence="2" type="ORF">LCGC14_0214870</name>
</gene>
<protein>
    <recommendedName>
        <fullName evidence="3">General secretion pathway GspH domain-containing protein</fullName>
    </recommendedName>
</protein>
<proteinExistence type="predicted"/>
<keyword evidence="1" id="KW-0812">Transmembrane</keyword>
<evidence type="ECO:0000313" key="2">
    <source>
        <dbReference type="EMBL" id="KKN91813.1"/>
    </source>
</evidence>
<dbReference type="EMBL" id="LAZR01000100">
    <property type="protein sequence ID" value="KKN91813.1"/>
    <property type="molecule type" value="Genomic_DNA"/>
</dbReference>